<dbReference type="InterPro" id="IPR012337">
    <property type="entry name" value="RNaseH-like_sf"/>
</dbReference>
<keyword evidence="2" id="KW-0378">Hydrolase</keyword>
<feature type="compositionally biased region" description="Low complexity" evidence="3">
    <location>
        <begin position="245"/>
        <end position="254"/>
    </location>
</feature>
<dbReference type="InterPro" id="IPR036397">
    <property type="entry name" value="RNaseH_sf"/>
</dbReference>
<evidence type="ECO:0000313" key="5">
    <source>
        <dbReference type="EMBL" id="GEU49603.1"/>
    </source>
</evidence>
<dbReference type="Pfam" id="PF07727">
    <property type="entry name" value="RVT_2"/>
    <property type="match status" value="1"/>
</dbReference>
<dbReference type="InterPro" id="IPR013103">
    <property type="entry name" value="RVT_2"/>
</dbReference>
<dbReference type="EMBL" id="BKCJ010002588">
    <property type="protein sequence ID" value="GEU49603.1"/>
    <property type="molecule type" value="Genomic_DNA"/>
</dbReference>
<feature type="region of interest" description="Disordered" evidence="3">
    <location>
        <begin position="712"/>
        <end position="768"/>
    </location>
</feature>
<feature type="region of interest" description="Disordered" evidence="3">
    <location>
        <begin position="1049"/>
        <end position="1103"/>
    </location>
</feature>
<evidence type="ECO:0000259" key="4">
    <source>
        <dbReference type="PROSITE" id="PS50994"/>
    </source>
</evidence>
<dbReference type="GO" id="GO:0046872">
    <property type="term" value="F:metal ion binding"/>
    <property type="evidence" value="ECO:0007669"/>
    <property type="project" value="UniProtKB-KW"/>
</dbReference>
<dbReference type="InterPro" id="IPR039537">
    <property type="entry name" value="Retrotran_Ty1/copia-like"/>
</dbReference>
<evidence type="ECO:0000256" key="2">
    <source>
        <dbReference type="ARBA" id="ARBA00022801"/>
    </source>
</evidence>
<feature type="domain" description="Integrase catalytic" evidence="4">
    <location>
        <begin position="12"/>
        <end position="189"/>
    </location>
</feature>
<gene>
    <name evidence="5" type="ORF">Tci_021581</name>
</gene>
<dbReference type="PROSITE" id="PS50994">
    <property type="entry name" value="INTEGRASE"/>
    <property type="match status" value="1"/>
</dbReference>
<evidence type="ECO:0000256" key="3">
    <source>
        <dbReference type="SAM" id="MobiDB-lite"/>
    </source>
</evidence>
<comment type="caution">
    <text evidence="5">The sequence shown here is derived from an EMBL/GenBank/DDBJ whole genome shotgun (WGS) entry which is preliminary data.</text>
</comment>
<sequence length="1268" mass="142584">MKCVTMEFVKPKVLAPGCSKHITGDRSRLGNFVKKFIETVRFGNHHFGAIMGYGDYVIGDSVISRSINGKKHILVIVDDYSRFTWVKFLRSKDETPEVVIKFVNQVLTEYYESVGISQQKSVSRTPQQNGVVERQNRTLVEAARTMLLLSKASMFLWAEAVAMACYTKNRFLIHTRHNKTLYELVHDKKHDLTFLRVFGALCYPTNDSEDLGKLQPTADIGIFIGYALSRKAGTPSSTTIDQDAPSLSHLPSSSELQPAISHQGVAAGSTINEDNPSAHADNDPFVNVFASEPSSEASSSGDASLAESTHMDVKTAFLNDELKEEVFVSEPEGFVDPDHPTHVYHLKKAVYGLKHALWACIRHRLPKSTLKHLKGSFGISKEPSIGVFGSAQFLGDKLVSWSSKKQKNIAILTTEAEYIAMSGCLILLSATTMSSTHGLSTLTYVTISFVSRLRKVWFDLYFVTTNYQLAGIFTKALLRERFEFLLPQLDKIADENVFAPAPTRSDDQIFPFVLDETRFVLDANLLREALEITPIDQAHQFMSPLSGDAIMDFVNELRCTEIPSSLDALGHNYSPTKKGRKDKPHVIPYYSFTKLIICHFGRTHNIHQRLASLFHLAEEDLRLAEKGGTKKSATAKQLKPKPVKEKSSKPAPAPKTKVTQVKPAKSSPVKHSKMDKGKAIATEEQAAQSLLALHTPKTRSTTDQFIFQRRTPATEEASIGSSTQPQDDASTNIVYESLSPVDAKIRADTDKTNSGDPGKTLESRPSPEQVFIDEDQAGLEPGEIHAALAGPNPKLTHDDFIANVYPNVHESLKFPDDKHVIIEDPLSSTGTLSLMNNLDDAYTIGDQFLNDKSTEDKLRKLNVEAKVVSMVTIPIYQASSSVSTLSTLVIDLSPSKLVSFTTQTPIFIATIVTTKTTLLLPPPLQQQSTTNSELVTRVTTLEKKFVDLEQKSQTLDNITQNLRSRVFTLKLRDLPYKINQTINAVVKEVVHIALRALLRDRFSDFPEADMKEILHQRMFESGSYKSLLEHVALYEALEASMDRANKDEFFAKKDKSQKRPRYDQDPPPLPDSDPNKKRRYGSDAPRPTQPPEDTDTTSSQDQDKTLLAENNWADALAKSYKDPKENKLLSQTRDMGSFIKWFYKRIGKKKLSKSDLEGPTFKISEADFKNLHSNDFEDLYLLYLQGKLNHLPGLDKVYLYNAINLWIRNIVIRQRVEDLQLGIESYQTKLNLTKPRWDALDFLFKEDYTIIRKLRAVFYIDRMIERRC</sequence>
<keyword evidence="1" id="KW-0479">Metal-binding</keyword>
<organism evidence="5">
    <name type="scientific">Tanacetum cinerariifolium</name>
    <name type="common">Dalmatian daisy</name>
    <name type="synonym">Chrysanthemum cinerariifolium</name>
    <dbReference type="NCBI Taxonomy" id="118510"/>
    <lineage>
        <taxon>Eukaryota</taxon>
        <taxon>Viridiplantae</taxon>
        <taxon>Streptophyta</taxon>
        <taxon>Embryophyta</taxon>
        <taxon>Tracheophyta</taxon>
        <taxon>Spermatophyta</taxon>
        <taxon>Magnoliopsida</taxon>
        <taxon>eudicotyledons</taxon>
        <taxon>Gunneridae</taxon>
        <taxon>Pentapetalae</taxon>
        <taxon>asterids</taxon>
        <taxon>campanulids</taxon>
        <taxon>Asterales</taxon>
        <taxon>Asteraceae</taxon>
        <taxon>Asteroideae</taxon>
        <taxon>Anthemideae</taxon>
        <taxon>Anthemidinae</taxon>
        <taxon>Tanacetum</taxon>
    </lineage>
</organism>
<feature type="region of interest" description="Disordered" evidence="3">
    <location>
        <begin position="626"/>
        <end position="677"/>
    </location>
</feature>
<dbReference type="PANTHER" id="PTHR42648">
    <property type="entry name" value="TRANSPOSASE, PUTATIVE-RELATED"/>
    <property type="match status" value="1"/>
</dbReference>
<dbReference type="PANTHER" id="PTHR42648:SF32">
    <property type="entry name" value="RIBONUCLEASE H-LIKE DOMAIN, GAG-PRE-INTEGRASE DOMAIN PROTEIN-RELATED"/>
    <property type="match status" value="1"/>
</dbReference>
<dbReference type="SUPFAM" id="SSF53098">
    <property type="entry name" value="Ribonuclease H-like"/>
    <property type="match status" value="1"/>
</dbReference>
<feature type="region of interest" description="Disordered" evidence="3">
    <location>
        <begin position="235"/>
        <end position="254"/>
    </location>
</feature>
<dbReference type="InterPro" id="IPR001584">
    <property type="entry name" value="Integrase_cat-core"/>
</dbReference>
<dbReference type="GO" id="GO:0016787">
    <property type="term" value="F:hydrolase activity"/>
    <property type="evidence" value="ECO:0007669"/>
    <property type="project" value="UniProtKB-KW"/>
</dbReference>
<evidence type="ECO:0000256" key="1">
    <source>
        <dbReference type="ARBA" id="ARBA00022723"/>
    </source>
</evidence>
<feature type="compositionally biased region" description="Basic and acidic residues" evidence="3">
    <location>
        <begin position="743"/>
        <end position="753"/>
    </location>
</feature>
<feature type="region of interest" description="Disordered" evidence="3">
    <location>
        <begin position="261"/>
        <end position="305"/>
    </location>
</feature>
<dbReference type="Gene3D" id="3.30.420.10">
    <property type="entry name" value="Ribonuclease H-like superfamily/Ribonuclease H"/>
    <property type="match status" value="1"/>
</dbReference>
<accession>A0A6L2KJD1</accession>
<dbReference type="GO" id="GO:0015074">
    <property type="term" value="P:DNA integration"/>
    <property type="evidence" value="ECO:0007669"/>
    <property type="project" value="InterPro"/>
</dbReference>
<proteinExistence type="predicted"/>
<dbReference type="GO" id="GO:0003676">
    <property type="term" value="F:nucleic acid binding"/>
    <property type="evidence" value="ECO:0007669"/>
    <property type="project" value="InterPro"/>
</dbReference>
<dbReference type="AlphaFoldDB" id="A0A6L2KJD1"/>
<reference evidence="5" key="1">
    <citation type="journal article" date="2019" name="Sci. Rep.">
        <title>Draft genome of Tanacetum cinerariifolium, the natural source of mosquito coil.</title>
        <authorList>
            <person name="Yamashiro T."/>
            <person name="Shiraishi A."/>
            <person name="Satake H."/>
            <person name="Nakayama K."/>
        </authorList>
    </citation>
    <scope>NUCLEOTIDE SEQUENCE</scope>
</reference>
<name>A0A6L2KJD1_TANCI</name>
<feature type="compositionally biased region" description="Low complexity" evidence="3">
    <location>
        <begin position="290"/>
        <end position="305"/>
    </location>
</feature>
<protein>
    <submittedName>
        <fullName evidence="5">Integrase, catalytic region, zinc finger, CCHC-type, peptidase aspartic, catalytic</fullName>
    </submittedName>
</protein>
<feature type="compositionally biased region" description="Polar residues" evidence="3">
    <location>
        <begin position="719"/>
        <end position="734"/>
    </location>
</feature>